<reference evidence="2 3" key="1">
    <citation type="submission" date="2016-04" db="EMBL/GenBank/DDBJ databases">
        <title>Genome analyses suggest a sexual origin of heterokaryosis in a supposedly ancient asexual fungus.</title>
        <authorList>
            <person name="Ropars J."/>
            <person name="Sedzielewska K."/>
            <person name="Noel J."/>
            <person name="Charron P."/>
            <person name="Farinelli L."/>
            <person name="Marton T."/>
            <person name="Kruger M."/>
            <person name="Pelin A."/>
            <person name="Brachmann A."/>
            <person name="Corradi N."/>
        </authorList>
    </citation>
    <scope>NUCLEOTIDE SEQUENCE [LARGE SCALE GENOMIC DNA]</scope>
    <source>
        <strain evidence="2 3">C2</strain>
    </source>
</reference>
<dbReference type="Proteomes" id="UP000233469">
    <property type="component" value="Unassembled WGS sequence"/>
</dbReference>
<protein>
    <submittedName>
        <fullName evidence="2">Uncharacterized protein</fullName>
    </submittedName>
</protein>
<evidence type="ECO:0000313" key="2">
    <source>
        <dbReference type="EMBL" id="PKK80505.1"/>
    </source>
</evidence>
<evidence type="ECO:0000256" key="1">
    <source>
        <dbReference type="SAM" id="MobiDB-lite"/>
    </source>
</evidence>
<dbReference type="EMBL" id="LLXL01000011">
    <property type="protein sequence ID" value="PKK80505.1"/>
    <property type="molecule type" value="Genomic_DNA"/>
</dbReference>
<feature type="compositionally biased region" description="Acidic residues" evidence="1">
    <location>
        <begin position="68"/>
        <end position="79"/>
    </location>
</feature>
<dbReference type="VEuPathDB" id="FungiDB:FUN_022774"/>
<reference evidence="2 3" key="2">
    <citation type="submission" date="2017-10" db="EMBL/GenBank/DDBJ databases">
        <title>Extensive intraspecific genome diversity in a model arbuscular mycorrhizal fungus.</title>
        <authorList>
            <person name="Chen E.C.H."/>
            <person name="Morin E."/>
            <person name="Baudet D."/>
            <person name="Noel J."/>
            <person name="Ndikumana S."/>
            <person name="Charron P."/>
            <person name="St-Onge C."/>
            <person name="Giorgi J."/>
            <person name="Grigoriev I.V."/>
            <person name="Roux C."/>
            <person name="Martin F.M."/>
            <person name="Corradi N."/>
        </authorList>
    </citation>
    <scope>NUCLEOTIDE SEQUENCE [LARGE SCALE GENOMIC DNA]</scope>
    <source>
        <strain evidence="2 3">C2</strain>
    </source>
</reference>
<feature type="region of interest" description="Disordered" evidence="1">
    <location>
        <begin position="27"/>
        <end position="79"/>
    </location>
</feature>
<gene>
    <name evidence="2" type="ORF">RhiirC2_767947</name>
</gene>
<comment type="caution">
    <text evidence="2">The sequence shown here is derived from an EMBL/GenBank/DDBJ whole genome shotgun (WGS) entry which is preliminary data.</text>
</comment>
<dbReference type="AlphaFoldDB" id="A0A2N1P355"/>
<accession>A0A2N1P355</accession>
<organism evidence="2 3">
    <name type="scientific">Rhizophagus irregularis</name>
    <dbReference type="NCBI Taxonomy" id="588596"/>
    <lineage>
        <taxon>Eukaryota</taxon>
        <taxon>Fungi</taxon>
        <taxon>Fungi incertae sedis</taxon>
        <taxon>Mucoromycota</taxon>
        <taxon>Glomeromycotina</taxon>
        <taxon>Glomeromycetes</taxon>
        <taxon>Glomerales</taxon>
        <taxon>Glomeraceae</taxon>
        <taxon>Rhizophagus</taxon>
    </lineage>
</organism>
<feature type="compositionally biased region" description="Basic and acidic residues" evidence="1">
    <location>
        <begin position="29"/>
        <end position="67"/>
    </location>
</feature>
<sequence length="79" mass="9125">MQFHHISNEKVTKINETHEDSIIIDMEIDNERNKNTENAEIINEKPSEKSGEEFAKESDKDSDKNPDENSDEDSDENSD</sequence>
<proteinExistence type="predicted"/>
<name>A0A2N1P355_9GLOM</name>
<evidence type="ECO:0000313" key="3">
    <source>
        <dbReference type="Proteomes" id="UP000233469"/>
    </source>
</evidence>